<dbReference type="Proteomes" id="UP001358586">
    <property type="component" value="Chromosome 1"/>
</dbReference>
<accession>A0ABR0R0Z5</accession>
<organism evidence="1 2">
    <name type="scientific">Gossypium arboreum</name>
    <name type="common">Tree cotton</name>
    <name type="synonym">Gossypium nanking</name>
    <dbReference type="NCBI Taxonomy" id="29729"/>
    <lineage>
        <taxon>Eukaryota</taxon>
        <taxon>Viridiplantae</taxon>
        <taxon>Streptophyta</taxon>
        <taxon>Embryophyta</taxon>
        <taxon>Tracheophyta</taxon>
        <taxon>Spermatophyta</taxon>
        <taxon>Magnoliopsida</taxon>
        <taxon>eudicotyledons</taxon>
        <taxon>Gunneridae</taxon>
        <taxon>Pentapetalae</taxon>
        <taxon>rosids</taxon>
        <taxon>malvids</taxon>
        <taxon>Malvales</taxon>
        <taxon>Malvaceae</taxon>
        <taxon>Malvoideae</taxon>
        <taxon>Gossypium</taxon>
    </lineage>
</organism>
<reference evidence="1 2" key="1">
    <citation type="submission" date="2023-03" db="EMBL/GenBank/DDBJ databases">
        <title>WGS of Gossypium arboreum.</title>
        <authorList>
            <person name="Yu D."/>
        </authorList>
    </citation>
    <scope>NUCLEOTIDE SEQUENCE [LARGE SCALE GENOMIC DNA]</scope>
    <source>
        <tissue evidence="1">Leaf</tissue>
    </source>
</reference>
<evidence type="ECO:0000313" key="2">
    <source>
        <dbReference type="Proteomes" id="UP001358586"/>
    </source>
</evidence>
<gene>
    <name evidence="1" type="ORF">PVK06_001345</name>
</gene>
<comment type="caution">
    <text evidence="1">The sequence shown here is derived from an EMBL/GenBank/DDBJ whole genome shotgun (WGS) entry which is preliminary data.</text>
</comment>
<keyword evidence="2" id="KW-1185">Reference proteome</keyword>
<protein>
    <submittedName>
        <fullName evidence="1">Uncharacterized protein</fullName>
    </submittedName>
</protein>
<name>A0ABR0R0Z5_GOSAR</name>
<proteinExistence type="predicted"/>
<sequence>MEGSIKGWYVVLRNISRDLFDMGGESRDDDDPRKECLPFVDQNLDENIPGSSIEYQWIRDDVDEDIYE</sequence>
<dbReference type="EMBL" id="JARKNE010000001">
    <property type="protein sequence ID" value="KAK5845189.1"/>
    <property type="molecule type" value="Genomic_DNA"/>
</dbReference>
<evidence type="ECO:0000313" key="1">
    <source>
        <dbReference type="EMBL" id="KAK5845189.1"/>
    </source>
</evidence>